<comment type="caution">
    <text evidence="1">The sequence shown here is derived from an EMBL/GenBank/DDBJ whole genome shotgun (WGS) entry which is preliminary data.</text>
</comment>
<dbReference type="SUPFAM" id="SSF51197">
    <property type="entry name" value="Clavaminate synthase-like"/>
    <property type="match status" value="1"/>
</dbReference>
<accession>A0A3D9RTI4</accession>
<evidence type="ECO:0008006" key="3">
    <source>
        <dbReference type="Google" id="ProtNLM"/>
    </source>
</evidence>
<gene>
    <name evidence="1" type="ORF">BX611_2907</name>
</gene>
<dbReference type="OrthoDB" id="4518480at2"/>
<keyword evidence="2" id="KW-1185">Reference proteome</keyword>
<sequence>MSKEGWNKIYNKTNKLTKPSNKSHLISNKDIIDLELLIKDVLVNFLKQGNVHLGLKIYINNVLRNDVSNKMLSNIPSKDISLEDWSKIIFGEEKFGIILNSLEQYSNDLSEKAATIVKPLLEIAGLPLGGLSFIFFMGNYGYTPFGIHKEATGEEGFLFHLGPKSKQFYTWDDPKLNTIKHNTEIFKEIDIMIPKSKCYHLNSGDAMFIPHQVYHIANTSEFSMSFVMDYINPTNENLEINLMKSAENENNNTLTNEYHSPLTSNIDSNEWSNILNKKSLFSKLETSLKRHIYSLKSNGGILKKSIIVNSSGIIPNGSFSIKGKEIFPIFYEKILDEKLLLFARGHQFKLNFNENIPMIINKLNNGEILNLDFIRETLEPKWQITDIFSFIGDLLRVEAIVVND</sequence>
<name>A0A3D9RTI4_9FLAO</name>
<dbReference type="AlphaFoldDB" id="A0A3D9RTI4"/>
<dbReference type="EMBL" id="QTTQ01000012">
    <property type="protein sequence ID" value="REE80005.1"/>
    <property type="molecule type" value="Genomic_DNA"/>
</dbReference>
<reference evidence="1 2" key="1">
    <citation type="submission" date="2018-08" db="EMBL/GenBank/DDBJ databases">
        <title>Genomic Encyclopedia of Type Strains, Phase III (KMG-III): the genomes of soil and plant-associated and newly described type strains.</title>
        <authorList>
            <person name="Whitman W."/>
        </authorList>
    </citation>
    <scope>NUCLEOTIDE SEQUENCE [LARGE SCALE GENOMIC DNA]</scope>
    <source>
        <strain evidence="1 2">325-5</strain>
    </source>
</reference>
<dbReference type="Proteomes" id="UP000256429">
    <property type="component" value="Unassembled WGS sequence"/>
</dbReference>
<protein>
    <recommendedName>
        <fullName evidence="3">JmjC domain-containing protein</fullName>
    </recommendedName>
</protein>
<evidence type="ECO:0000313" key="1">
    <source>
        <dbReference type="EMBL" id="REE80005.1"/>
    </source>
</evidence>
<organism evidence="1 2">
    <name type="scientific">Lutibacter oceani</name>
    <dbReference type="NCBI Taxonomy" id="1853311"/>
    <lineage>
        <taxon>Bacteria</taxon>
        <taxon>Pseudomonadati</taxon>
        <taxon>Bacteroidota</taxon>
        <taxon>Flavobacteriia</taxon>
        <taxon>Flavobacteriales</taxon>
        <taxon>Flavobacteriaceae</taxon>
        <taxon>Lutibacter</taxon>
    </lineage>
</organism>
<dbReference type="RefSeq" id="WP_115882574.1">
    <property type="nucleotide sequence ID" value="NZ_QTTQ01000012.1"/>
</dbReference>
<proteinExistence type="predicted"/>
<evidence type="ECO:0000313" key="2">
    <source>
        <dbReference type="Proteomes" id="UP000256429"/>
    </source>
</evidence>